<accession>A0A6G1IKN4</accession>
<sequence>MSLPSTAIHASAPPPVQAYITQRWCPGSVHLRHSPSARRHAEHLHLFAAAPAAVLSALPPRREERAYQDCWVRRRELDKLESEYAGCAD</sequence>
<dbReference type="AlphaFoldDB" id="A0A6G1IKN4"/>
<evidence type="ECO:0000313" key="2">
    <source>
        <dbReference type="Proteomes" id="UP000799291"/>
    </source>
</evidence>
<proteinExistence type="predicted"/>
<dbReference type="Proteomes" id="UP000799291">
    <property type="component" value="Unassembled WGS sequence"/>
</dbReference>
<evidence type="ECO:0000313" key="1">
    <source>
        <dbReference type="EMBL" id="KAF2678782.1"/>
    </source>
</evidence>
<dbReference type="EMBL" id="MU005609">
    <property type="protein sequence ID" value="KAF2678782.1"/>
    <property type="molecule type" value="Genomic_DNA"/>
</dbReference>
<protein>
    <submittedName>
        <fullName evidence="1">Uncharacterized protein</fullName>
    </submittedName>
</protein>
<gene>
    <name evidence="1" type="ORF">K458DRAFT_422854</name>
</gene>
<keyword evidence="2" id="KW-1185">Reference proteome</keyword>
<name>A0A6G1IKN4_9PLEO</name>
<organism evidence="1 2">
    <name type="scientific">Lentithecium fluviatile CBS 122367</name>
    <dbReference type="NCBI Taxonomy" id="1168545"/>
    <lineage>
        <taxon>Eukaryota</taxon>
        <taxon>Fungi</taxon>
        <taxon>Dikarya</taxon>
        <taxon>Ascomycota</taxon>
        <taxon>Pezizomycotina</taxon>
        <taxon>Dothideomycetes</taxon>
        <taxon>Pleosporomycetidae</taxon>
        <taxon>Pleosporales</taxon>
        <taxon>Massarineae</taxon>
        <taxon>Lentitheciaceae</taxon>
        <taxon>Lentithecium</taxon>
    </lineage>
</organism>
<reference evidence="1" key="1">
    <citation type="journal article" date="2020" name="Stud. Mycol.">
        <title>101 Dothideomycetes genomes: a test case for predicting lifestyles and emergence of pathogens.</title>
        <authorList>
            <person name="Haridas S."/>
            <person name="Albert R."/>
            <person name="Binder M."/>
            <person name="Bloem J."/>
            <person name="Labutti K."/>
            <person name="Salamov A."/>
            <person name="Andreopoulos B."/>
            <person name="Baker S."/>
            <person name="Barry K."/>
            <person name="Bills G."/>
            <person name="Bluhm B."/>
            <person name="Cannon C."/>
            <person name="Castanera R."/>
            <person name="Culley D."/>
            <person name="Daum C."/>
            <person name="Ezra D."/>
            <person name="Gonzalez J."/>
            <person name="Henrissat B."/>
            <person name="Kuo A."/>
            <person name="Liang C."/>
            <person name="Lipzen A."/>
            <person name="Lutzoni F."/>
            <person name="Magnuson J."/>
            <person name="Mondo S."/>
            <person name="Nolan M."/>
            <person name="Ohm R."/>
            <person name="Pangilinan J."/>
            <person name="Park H.-J."/>
            <person name="Ramirez L."/>
            <person name="Alfaro M."/>
            <person name="Sun H."/>
            <person name="Tritt A."/>
            <person name="Yoshinaga Y."/>
            <person name="Zwiers L.-H."/>
            <person name="Turgeon B."/>
            <person name="Goodwin S."/>
            <person name="Spatafora J."/>
            <person name="Crous P."/>
            <person name="Grigoriev I."/>
        </authorList>
    </citation>
    <scope>NUCLEOTIDE SEQUENCE</scope>
    <source>
        <strain evidence="1">CBS 122367</strain>
    </source>
</reference>